<evidence type="ECO:0000259" key="9">
    <source>
        <dbReference type="PROSITE" id="PS50048"/>
    </source>
</evidence>
<evidence type="ECO:0000256" key="6">
    <source>
        <dbReference type="ARBA" id="ARBA00023163"/>
    </source>
</evidence>
<organism evidence="10 11">
    <name type="scientific">Hyaloscypha variabilis (strain UAMH 11265 / GT02V1 / F)</name>
    <name type="common">Meliniomyces variabilis</name>
    <dbReference type="NCBI Taxonomy" id="1149755"/>
    <lineage>
        <taxon>Eukaryota</taxon>
        <taxon>Fungi</taxon>
        <taxon>Dikarya</taxon>
        <taxon>Ascomycota</taxon>
        <taxon>Pezizomycotina</taxon>
        <taxon>Leotiomycetes</taxon>
        <taxon>Helotiales</taxon>
        <taxon>Hyaloscyphaceae</taxon>
        <taxon>Hyaloscypha</taxon>
        <taxon>Hyaloscypha variabilis</taxon>
    </lineage>
</organism>
<comment type="subcellular location">
    <subcellularLocation>
        <location evidence="1">Nucleus</location>
    </subcellularLocation>
</comment>
<evidence type="ECO:0000256" key="1">
    <source>
        <dbReference type="ARBA" id="ARBA00004123"/>
    </source>
</evidence>
<dbReference type="GO" id="GO:0003677">
    <property type="term" value="F:DNA binding"/>
    <property type="evidence" value="ECO:0007669"/>
    <property type="project" value="UniProtKB-KW"/>
</dbReference>
<dbReference type="SMART" id="SM00906">
    <property type="entry name" value="Fungal_trans"/>
    <property type="match status" value="1"/>
</dbReference>
<dbReference type="GO" id="GO:0006351">
    <property type="term" value="P:DNA-templated transcription"/>
    <property type="evidence" value="ECO:0007669"/>
    <property type="project" value="InterPro"/>
</dbReference>
<keyword evidence="7" id="KW-0539">Nucleus</keyword>
<dbReference type="EMBL" id="KZ613942">
    <property type="protein sequence ID" value="PMD43104.1"/>
    <property type="molecule type" value="Genomic_DNA"/>
</dbReference>
<feature type="compositionally biased region" description="Basic and acidic residues" evidence="8">
    <location>
        <begin position="109"/>
        <end position="122"/>
    </location>
</feature>
<gene>
    <name evidence="10" type="ORF">L207DRAFT_631264</name>
</gene>
<name>A0A2J6RX64_HYAVF</name>
<dbReference type="InterPro" id="IPR007219">
    <property type="entry name" value="XnlR_reg_dom"/>
</dbReference>
<dbReference type="AlphaFoldDB" id="A0A2J6RX64"/>
<evidence type="ECO:0000256" key="2">
    <source>
        <dbReference type="ARBA" id="ARBA00022723"/>
    </source>
</evidence>
<keyword evidence="11" id="KW-1185">Reference proteome</keyword>
<sequence>MENTLNGGGSMDIVDQLMSESRMPVDIPNRGPRRTRQPKPICRTCVRCRAKKVKCDGSRPKCRACASSSNPCTYPEDARKAGRPSKAEVEALQNEVLIYRRLFKERNRADQVGDEQREEPDVHYNNLSQGSSSPQVQNSIRITNHTSPKNGSTAASLDLRAPSRSNFGQANSPNRDESNIQVARQTTLSPRPRGYEGGNVPDGPSTAETQIACAIDEDGSIHVHGVTSHLHQPSHTRKDGPDVSLSESEQLHHSQTVKDQLFAFAALQRQREHVVLGQLARGMDVKMELDGLPAELATHLLDLHWNRQHLAYLLTYRPAIFDSLTNDGPYANKLLLNGIYYSSCLGDRFYDRFKELLVQELDRPSLPTIVACLICGATLVSNGKQSAGWVLCGIAYRMVVDIGCHLSILPQKNRASADSRLTSMEVEIRARVYWGAFVTDKFQSLYFGRQSALPPSEARVPRTFLDEYEELENWIPYVDPSMPTDNSHVSTYQPRPTYAITTFQLHVTLAGIAHSIASTFYTIDSIKFDGAEMLRRKEEIQADLDNWVETLPDQLRTTYHTLTILLERPFLSTGHLSSLTDQHSQSMGEARCNQAALRIWRLVDVYKQAHTLRRAPYLISYATYSAIVVLLNQTESEASQYVNCIRFFWSALLDLQRGCNSGLGKPLKILHALMNRLGQSVPNKDMAATHSENIPDESFFPNLEAFSHETDNHGTSQRVELNGVDAHGAIPGIDAMFQQSFGNEQWEANSWVDTMLNDQGLMDDSLFGLFTSAQPYL</sequence>
<dbReference type="GO" id="GO:0008270">
    <property type="term" value="F:zinc ion binding"/>
    <property type="evidence" value="ECO:0007669"/>
    <property type="project" value="InterPro"/>
</dbReference>
<feature type="domain" description="Zn(2)-C6 fungal-type" evidence="9">
    <location>
        <begin position="44"/>
        <end position="74"/>
    </location>
</feature>
<dbReference type="SUPFAM" id="SSF57701">
    <property type="entry name" value="Zn2/Cys6 DNA-binding domain"/>
    <property type="match status" value="1"/>
</dbReference>
<dbReference type="Gene3D" id="4.10.240.10">
    <property type="entry name" value="Zn(2)-C6 fungal-type DNA-binding domain"/>
    <property type="match status" value="1"/>
</dbReference>
<dbReference type="Proteomes" id="UP000235786">
    <property type="component" value="Unassembled WGS sequence"/>
</dbReference>
<evidence type="ECO:0000256" key="7">
    <source>
        <dbReference type="ARBA" id="ARBA00023242"/>
    </source>
</evidence>
<feature type="region of interest" description="Disordered" evidence="8">
    <location>
        <begin position="226"/>
        <end position="251"/>
    </location>
</feature>
<dbReference type="OrthoDB" id="4161332at2759"/>
<evidence type="ECO:0000256" key="4">
    <source>
        <dbReference type="ARBA" id="ARBA00023015"/>
    </source>
</evidence>
<evidence type="ECO:0000313" key="11">
    <source>
        <dbReference type="Proteomes" id="UP000235786"/>
    </source>
</evidence>
<dbReference type="CDD" id="cd12148">
    <property type="entry name" value="fungal_TF_MHR"/>
    <property type="match status" value="1"/>
</dbReference>
<keyword evidence="5" id="KW-0238">DNA-binding</keyword>
<dbReference type="GO" id="GO:0005634">
    <property type="term" value="C:nucleus"/>
    <property type="evidence" value="ECO:0007669"/>
    <property type="project" value="UniProtKB-SubCell"/>
</dbReference>
<evidence type="ECO:0000256" key="5">
    <source>
        <dbReference type="ARBA" id="ARBA00023125"/>
    </source>
</evidence>
<accession>A0A2J6RX64</accession>
<dbReference type="InterPro" id="IPR051615">
    <property type="entry name" value="Transcr_Regulatory_Elem"/>
</dbReference>
<dbReference type="SMART" id="SM00066">
    <property type="entry name" value="GAL4"/>
    <property type="match status" value="1"/>
</dbReference>
<evidence type="ECO:0000256" key="3">
    <source>
        <dbReference type="ARBA" id="ARBA00022833"/>
    </source>
</evidence>
<keyword evidence="2" id="KW-0479">Metal-binding</keyword>
<dbReference type="PANTHER" id="PTHR31313:SF86">
    <property type="entry name" value="ZN(2)-C6 FUNGAL-TYPE DOMAIN-CONTAINING PROTEIN"/>
    <property type="match status" value="1"/>
</dbReference>
<keyword evidence="4" id="KW-0805">Transcription regulation</keyword>
<feature type="compositionally biased region" description="Polar residues" evidence="8">
    <location>
        <begin position="163"/>
        <end position="189"/>
    </location>
</feature>
<dbReference type="GO" id="GO:0000981">
    <property type="term" value="F:DNA-binding transcription factor activity, RNA polymerase II-specific"/>
    <property type="evidence" value="ECO:0007669"/>
    <property type="project" value="InterPro"/>
</dbReference>
<proteinExistence type="predicted"/>
<feature type="compositionally biased region" description="Polar residues" evidence="8">
    <location>
        <begin position="125"/>
        <end position="155"/>
    </location>
</feature>
<dbReference type="PROSITE" id="PS00463">
    <property type="entry name" value="ZN2_CY6_FUNGAL_1"/>
    <property type="match status" value="1"/>
</dbReference>
<dbReference type="PROSITE" id="PS50048">
    <property type="entry name" value="ZN2_CY6_FUNGAL_2"/>
    <property type="match status" value="1"/>
</dbReference>
<protein>
    <recommendedName>
        <fullName evidence="9">Zn(2)-C6 fungal-type domain-containing protein</fullName>
    </recommendedName>
</protein>
<keyword evidence="6" id="KW-0804">Transcription</keyword>
<dbReference type="PANTHER" id="PTHR31313">
    <property type="entry name" value="TY1 ENHANCER ACTIVATOR"/>
    <property type="match status" value="1"/>
</dbReference>
<dbReference type="CDD" id="cd00067">
    <property type="entry name" value="GAL4"/>
    <property type="match status" value="1"/>
</dbReference>
<dbReference type="STRING" id="1149755.A0A2J6RX64"/>
<evidence type="ECO:0000313" key="10">
    <source>
        <dbReference type="EMBL" id="PMD43104.1"/>
    </source>
</evidence>
<keyword evidence="3" id="KW-0862">Zinc</keyword>
<feature type="region of interest" description="Disordered" evidence="8">
    <location>
        <begin position="109"/>
        <end position="206"/>
    </location>
</feature>
<dbReference type="Pfam" id="PF04082">
    <property type="entry name" value="Fungal_trans"/>
    <property type="match status" value="1"/>
</dbReference>
<dbReference type="InterPro" id="IPR001138">
    <property type="entry name" value="Zn2Cys6_DnaBD"/>
</dbReference>
<evidence type="ECO:0000256" key="8">
    <source>
        <dbReference type="SAM" id="MobiDB-lite"/>
    </source>
</evidence>
<dbReference type="InterPro" id="IPR036864">
    <property type="entry name" value="Zn2-C6_fun-type_DNA-bd_sf"/>
</dbReference>
<reference evidence="10 11" key="1">
    <citation type="submission" date="2016-04" db="EMBL/GenBank/DDBJ databases">
        <title>A degradative enzymes factory behind the ericoid mycorrhizal symbiosis.</title>
        <authorList>
            <consortium name="DOE Joint Genome Institute"/>
            <person name="Martino E."/>
            <person name="Morin E."/>
            <person name="Grelet G."/>
            <person name="Kuo A."/>
            <person name="Kohler A."/>
            <person name="Daghino S."/>
            <person name="Barry K."/>
            <person name="Choi C."/>
            <person name="Cichocki N."/>
            <person name="Clum A."/>
            <person name="Copeland A."/>
            <person name="Hainaut M."/>
            <person name="Haridas S."/>
            <person name="Labutti K."/>
            <person name="Lindquist E."/>
            <person name="Lipzen A."/>
            <person name="Khouja H.-R."/>
            <person name="Murat C."/>
            <person name="Ohm R."/>
            <person name="Olson A."/>
            <person name="Spatafora J."/>
            <person name="Veneault-Fourrey C."/>
            <person name="Henrissat B."/>
            <person name="Grigoriev I."/>
            <person name="Martin F."/>
            <person name="Perotto S."/>
        </authorList>
    </citation>
    <scope>NUCLEOTIDE SEQUENCE [LARGE SCALE GENOMIC DNA]</scope>
    <source>
        <strain evidence="10 11">F</strain>
    </source>
</reference>
<dbReference type="Pfam" id="PF00172">
    <property type="entry name" value="Zn_clus"/>
    <property type="match status" value="1"/>
</dbReference>